<dbReference type="EMBL" id="CABFNP030001012">
    <property type="protein sequence ID" value="CAI6090114.1"/>
    <property type="molecule type" value="Genomic_DNA"/>
</dbReference>
<proteinExistence type="predicted"/>
<dbReference type="Proteomes" id="UP001160390">
    <property type="component" value="Unassembled WGS sequence"/>
</dbReference>
<gene>
    <name evidence="2" type="ORF">CCHLO57077_00001723</name>
</gene>
<accession>A0AA35M4L3</accession>
<sequence>MPPFLDSTSQSLAANPGRLDRTRRRFDRDEPPASCSSTDSNYEPDDDPEPMPDLQEIAAALEAPLNEADLRSVVSHMQEQGFTRPGRIYVKEARLETTRLISFIYTGPCNPNTKRYLIGEKALERHAVIVRHYIKKRWQRLGIWDSSWGIPGRVQTHCEDCVRVRTLRSTILTEPEPVDRSGIPDKDNEELWRLKDLPEYMPSDPSDPVRQAVELRRYLRRGEPMPLPPRDNLTSCASPKELEDFLVSRPFFLFELEYGEEIQRKWRVPHRKLVPVIKWNIFDTVVNRWKERGNWNEEWAKRDYRGNCFIGWKWPHESDVPEAIDYSELNSRDDIDFTPSEIDALEAIEARRPIPPTSRAAQETRYKNLKSTPPLRRSARIAKIEAKKALASFGTFLSSVQVVRSSQR</sequence>
<name>A0AA35M4L3_9HYPO</name>
<dbReference type="AlphaFoldDB" id="A0AA35M4L3"/>
<evidence type="ECO:0000313" key="3">
    <source>
        <dbReference type="Proteomes" id="UP001160390"/>
    </source>
</evidence>
<feature type="compositionally biased region" description="Polar residues" evidence="1">
    <location>
        <begin position="1"/>
        <end position="13"/>
    </location>
</feature>
<keyword evidence="3" id="KW-1185">Reference proteome</keyword>
<feature type="region of interest" description="Disordered" evidence="1">
    <location>
        <begin position="1"/>
        <end position="52"/>
    </location>
</feature>
<comment type="caution">
    <text evidence="2">The sequence shown here is derived from an EMBL/GenBank/DDBJ whole genome shotgun (WGS) entry which is preliminary data.</text>
</comment>
<reference evidence="2" key="1">
    <citation type="submission" date="2023-01" db="EMBL/GenBank/DDBJ databases">
        <authorList>
            <person name="Piombo E."/>
        </authorList>
    </citation>
    <scope>NUCLEOTIDE SEQUENCE</scope>
</reference>
<protein>
    <submittedName>
        <fullName evidence="2">Uncharacterized protein</fullName>
    </submittedName>
</protein>
<evidence type="ECO:0000256" key="1">
    <source>
        <dbReference type="SAM" id="MobiDB-lite"/>
    </source>
</evidence>
<feature type="region of interest" description="Disordered" evidence="1">
    <location>
        <begin position="354"/>
        <end position="374"/>
    </location>
</feature>
<organism evidence="2 3">
    <name type="scientific">Clonostachys chloroleuca</name>
    <dbReference type="NCBI Taxonomy" id="1926264"/>
    <lineage>
        <taxon>Eukaryota</taxon>
        <taxon>Fungi</taxon>
        <taxon>Dikarya</taxon>
        <taxon>Ascomycota</taxon>
        <taxon>Pezizomycotina</taxon>
        <taxon>Sordariomycetes</taxon>
        <taxon>Hypocreomycetidae</taxon>
        <taxon>Hypocreales</taxon>
        <taxon>Bionectriaceae</taxon>
        <taxon>Clonostachys</taxon>
    </lineage>
</organism>
<evidence type="ECO:0000313" key="2">
    <source>
        <dbReference type="EMBL" id="CAI6090114.1"/>
    </source>
</evidence>